<dbReference type="GO" id="GO:0005634">
    <property type="term" value="C:nucleus"/>
    <property type="evidence" value="ECO:0007669"/>
    <property type="project" value="TreeGrafter"/>
</dbReference>
<feature type="region of interest" description="Disordered" evidence="1">
    <location>
        <begin position="1"/>
        <end position="88"/>
    </location>
</feature>
<dbReference type="Proteomes" id="UP000604046">
    <property type="component" value="Unassembled WGS sequence"/>
</dbReference>
<feature type="compositionally biased region" description="Polar residues" evidence="1">
    <location>
        <begin position="1"/>
        <end position="29"/>
    </location>
</feature>
<dbReference type="Gene3D" id="1.10.510.10">
    <property type="entry name" value="Transferase(Phosphotransferase) domain 1"/>
    <property type="match status" value="2"/>
</dbReference>
<sequence>MGQGTQRPETSPSNPTATSSIDVMPTSETQESEVPQDDTTPAASSRAGEGVKPSIEAGVSSRASCDSPPGALAVGQGASSSSSSCWSGGGAASSSADPFVTDLHAFHGCVKLEALPAGQFTKVKGWKKNSIFGKILRYDWNKPGEAEVRTVVKDMALQLVDSCRRYTRNDRDAWSHRVDSPEDALNEIGVYTYFRNQQRQCPYVLSMLGGFLTNVKTDDGGTEQRVWLVLQNCDGGDLFDSIQAMREQGGGLLPEADLKRYVWQILQAVKYLHEHNVGHRDISLENLLLRQGRVQLMDFGQAVLLRDANGLDFHYFRLVGKEYYRAPEVYVPSNETCPNLRVQAPVPATWTPGREVQVMGGGYLCLLRFPDTATPGLASVATLSGYTVAPVDVFACGVAMFILHAQVQPWKQALLANQNFRWVYDNGIKALLENWRKPLQSQHASELLTGMMNVYSAHRWTVHECLASPWFADVEQADAPRTPGATSPAGASAAAPSEASGAPADARLSDDSAGYPAS</sequence>
<dbReference type="GO" id="GO:0004674">
    <property type="term" value="F:protein serine/threonine kinase activity"/>
    <property type="evidence" value="ECO:0007669"/>
    <property type="project" value="TreeGrafter"/>
</dbReference>
<gene>
    <name evidence="3" type="primary">mek1</name>
    <name evidence="3" type="ORF">SNAT2548_LOCUS15115</name>
</gene>
<dbReference type="InterPro" id="IPR011009">
    <property type="entry name" value="Kinase-like_dom_sf"/>
</dbReference>
<dbReference type="OrthoDB" id="410435at2759"/>
<dbReference type="Pfam" id="PF00069">
    <property type="entry name" value="Pkinase"/>
    <property type="match status" value="1"/>
</dbReference>
<dbReference type="AlphaFoldDB" id="A0A812NFQ3"/>
<dbReference type="GO" id="GO:0044773">
    <property type="term" value="P:mitotic DNA damage checkpoint signaling"/>
    <property type="evidence" value="ECO:0007669"/>
    <property type="project" value="TreeGrafter"/>
</dbReference>
<keyword evidence="4" id="KW-1185">Reference proteome</keyword>
<organism evidence="3 4">
    <name type="scientific">Symbiodinium natans</name>
    <dbReference type="NCBI Taxonomy" id="878477"/>
    <lineage>
        <taxon>Eukaryota</taxon>
        <taxon>Sar</taxon>
        <taxon>Alveolata</taxon>
        <taxon>Dinophyceae</taxon>
        <taxon>Suessiales</taxon>
        <taxon>Symbiodiniaceae</taxon>
        <taxon>Symbiodinium</taxon>
    </lineage>
</organism>
<reference evidence="3" key="1">
    <citation type="submission" date="2021-02" db="EMBL/GenBank/DDBJ databases">
        <authorList>
            <person name="Dougan E. K."/>
            <person name="Rhodes N."/>
            <person name="Thang M."/>
            <person name="Chan C."/>
        </authorList>
    </citation>
    <scope>NUCLEOTIDE SEQUENCE</scope>
</reference>
<dbReference type="PROSITE" id="PS00109">
    <property type="entry name" value="PROTEIN_KINASE_TYR"/>
    <property type="match status" value="1"/>
</dbReference>
<accession>A0A812NFQ3</accession>
<dbReference type="PROSITE" id="PS50011">
    <property type="entry name" value="PROTEIN_KINASE_DOM"/>
    <property type="match status" value="1"/>
</dbReference>
<dbReference type="SUPFAM" id="SSF56112">
    <property type="entry name" value="Protein kinase-like (PK-like)"/>
    <property type="match status" value="1"/>
</dbReference>
<dbReference type="SMART" id="SM00220">
    <property type="entry name" value="S_TKc"/>
    <property type="match status" value="1"/>
</dbReference>
<protein>
    <submittedName>
        <fullName evidence="3">Mek1 protein</fullName>
    </submittedName>
</protein>
<evidence type="ECO:0000256" key="1">
    <source>
        <dbReference type="SAM" id="MobiDB-lite"/>
    </source>
</evidence>
<feature type="compositionally biased region" description="Low complexity" evidence="1">
    <location>
        <begin position="70"/>
        <end position="88"/>
    </location>
</feature>
<evidence type="ECO:0000259" key="2">
    <source>
        <dbReference type="PROSITE" id="PS50011"/>
    </source>
</evidence>
<evidence type="ECO:0000313" key="4">
    <source>
        <dbReference type="Proteomes" id="UP000604046"/>
    </source>
</evidence>
<dbReference type="EMBL" id="CAJNDS010001868">
    <property type="protein sequence ID" value="CAE7285630.1"/>
    <property type="molecule type" value="Genomic_DNA"/>
</dbReference>
<dbReference type="PANTHER" id="PTHR44167">
    <property type="entry name" value="OVARIAN-SPECIFIC SERINE/THREONINE-PROTEIN KINASE LOK-RELATED"/>
    <property type="match status" value="1"/>
</dbReference>
<name>A0A812NFQ3_9DINO</name>
<feature type="compositionally biased region" description="Low complexity" evidence="1">
    <location>
        <begin position="483"/>
        <end position="506"/>
    </location>
</feature>
<dbReference type="PANTHER" id="PTHR44167:SF24">
    <property type="entry name" value="SERINE_THREONINE-PROTEIN KINASE CHK2"/>
    <property type="match status" value="1"/>
</dbReference>
<comment type="caution">
    <text evidence="3">The sequence shown here is derived from an EMBL/GenBank/DDBJ whole genome shotgun (WGS) entry which is preliminary data.</text>
</comment>
<dbReference type="GO" id="GO:0005524">
    <property type="term" value="F:ATP binding"/>
    <property type="evidence" value="ECO:0007669"/>
    <property type="project" value="InterPro"/>
</dbReference>
<proteinExistence type="predicted"/>
<feature type="region of interest" description="Disordered" evidence="1">
    <location>
        <begin position="477"/>
        <end position="518"/>
    </location>
</feature>
<dbReference type="InterPro" id="IPR000719">
    <property type="entry name" value="Prot_kinase_dom"/>
</dbReference>
<evidence type="ECO:0000313" key="3">
    <source>
        <dbReference type="EMBL" id="CAE7285630.1"/>
    </source>
</evidence>
<dbReference type="InterPro" id="IPR008266">
    <property type="entry name" value="Tyr_kinase_AS"/>
</dbReference>
<feature type="domain" description="Protein kinase" evidence="2">
    <location>
        <begin position="109"/>
        <end position="471"/>
    </location>
</feature>